<dbReference type="CDD" id="cd00544">
    <property type="entry name" value="CobU"/>
    <property type="match status" value="1"/>
</dbReference>
<dbReference type="InterPro" id="IPR003203">
    <property type="entry name" value="CobU/CobP"/>
</dbReference>
<dbReference type="AlphaFoldDB" id="H8L521"/>
<dbReference type="PIRSF" id="PIRSF006135">
    <property type="entry name" value="CobU"/>
    <property type="match status" value="1"/>
</dbReference>
<dbReference type="eggNOG" id="COG2087">
    <property type="taxonomic scope" value="Bacteria"/>
</dbReference>
<evidence type="ECO:0000256" key="15">
    <source>
        <dbReference type="PIRSR" id="PIRSR006135-1"/>
    </source>
</evidence>
<dbReference type="InterPro" id="IPR027417">
    <property type="entry name" value="P-loop_NTPase"/>
</dbReference>
<keyword evidence="9 14" id="KW-0808">Transferase</keyword>
<feature type="binding site" evidence="16">
    <location>
        <begin position="8"/>
        <end position="15"/>
    </location>
    <ligand>
        <name>GTP</name>
        <dbReference type="ChEBI" id="CHEBI:37565"/>
    </ligand>
</feature>
<evidence type="ECO:0000256" key="3">
    <source>
        <dbReference type="ARBA" id="ARBA00001522"/>
    </source>
</evidence>
<evidence type="ECO:0000256" key="4">
    <source>
        <dbReference type="ARBA" id="ARBA00003889"/>
    </source>
</evidence>
<dbReference type="EMBL" id="CP003350">
    <property type="protein sequence ID" value="AFC85735.1"/>
    <property type="molecule type" value="Genomic_DNA"/>
</dbReference>
<keyword evidence="12 14" id="KW-0067">ATP-binding</keyword>
<dbReference type="GO" id="GO:0008820">
    <property type="term" value="F:cobinamide phosphate guanylyltransferase activity"/>
    <property type="evidence" value="ECO:0007669"/>
    <property type="project" value="UniProtKB-UniRule"/>
</dbReference>
<dbReference type="EC" id="2.7.7.62" evidence="14"/>
<evidence type="ECO:0000256" key="1">
    <source>
        <dbReference type="ARBA" id="ARBA00000312"/>
    </source>
</evidence>
<evidence type="ECO:0000256" key="14">
    <source>
        <dbReference type="PIRNR" id="PIRNR006135"/>
    </source>
</evidence>
<evidence type="ECO:0000256" key="16">
    <source>
        <dbReference type="PIRSR" id="PIRSR006135-2"/>
    </source>
</evidence>
<dbReference type="RefSeq" id="WP_014402741.1">
    <property type="nucleotide sequence ID" value="NC_017033.1"/>
</dbReference>
<feature type="active site" description="GMP-histidine intermediate" evidence="15">
    <location>
        <position position="49"/>
    </location>
</feature>
<reference evidence="17" key="1">
    <citation type="submission" date="2012-02" db="EMBL/GenBank/DDBJ databases">
        <title>The complete genome of Frateuria aurantia DSM 6220.</title>
        <authorList>
            <consortium name="US DOE Joint Genome Institute (JGI-PGF)"/>
            <person name="Lucas S."/>
            <person name="Copeland A."/>
            <person name="Lapidus A."/>
            <person name="Glavina del Rio T."/>
            <person name="Dalin E."/>
            <person name="Tice H."/>
            <person name="Bruce D."/>
            <person name="Goodwin L."/>
            <person name="Pitluck S."/>
            <person name="Peters L."/>
            <person name="Ovchinnikova G."/>
            <person name="Teshima H."/>
            <person name="Kyrpides N."/>
            <person name="Mavromatis K."/>
            <person name="Ivanova N."/>
            <person name="Brettin T."/>
            <person name="Detter J.C."/>
            <person name="Han C."/>
            <person name="Larimer F."/>
            <person name="Land M."/>
            <person name="Hauser L."/>
            <person name="Markowitz V."/>
            <person name="Cheng J.-F."/>
            <person name="Hugenholtz P."/>
            <person name="Woyke T."/>
            <person name="Wu D."/>
            <person name="Brambilla E."/>
            <person name="Klenk H.-P."/>
            <person name="Eisen J.A."/>
        </authorList>
    </citation>
    <scope>NUCLEOTIDE SEQUENCE</scope>
    <source>
        <strain evidence="17">DSM 6220</strain>
    </source>
</reference>
<dbReference type="Gene3D" id="3.40.50.300">
    <property type="entry name" value="P-loop containing nucleotide triphosphate hydrolases"/>
    <property type="match status" value="1"/>
</dbReference>
<organism evidence="17 18">
    <name type="scientific">Frateuria aurantia (strain ATCC 33424 / DSM 6220 / KCTC 2777 / LMG 1558 / NBRC 3245 / NCIMB 13370)</name>
    <name type="common">Acetobacter aurantius</name>
    <dbReference type="NCBI Taxonomy" id="767434"/>
    <lineage>
        <taxon>Bacteria</taxon>
        <taxon>Pseudomonadati</taxon>
        <taxon>Pseudomonadota</taxon>
        <taxon>Gammaproteobacteria</taxon>
        <taxon>Lysobacterales</taxon>
        <taxon>Rhodanobacteraceae</taxon>
        <taxon>Frateuria</taxon>
    </lineage>
</organism>
<evidence type="ECO:0000256" key="9">
    <source>
        <dbReference type="ARBA" id="ARBA00022679"/>
    </source>
</evidence>
<proteinExistence type="inferred from homology"/>
<evidence type="ECO:0000256" key="5">
    <source>
        <dbReference type="ARBA" id="ARBA00004692"/>
    </source>
</evidence>
<evidence type="ECO:0000256" key="10">
    <source>
        <dbReference type="ARBA" id="ARBA00022741"/>
    </source>
</evidence>
<keyword evidence="11 14" id="KW-0418">Kinase</keyword>
<dbReference type="NCBIfam" id="NF004469">
    <property type="entry name" value="PRK05800.1"/>
    <property type="match status" value="1"/>
</dbReference>
<dbReference type="UniPathway" id="UPA00148">
    <property type="reaction ID" value="UER00236"/>
</dbReference>
<evidence type="ECO:0000256" key="8">
    <source>
        <dbReference type="ARBA" id="ARBA00022573"/>
    </source>
</evidence>
<dbReference type="OrthoDB" id="9788370at2"/>
<keyword evidence="13 14" id="KW-0342">GTP-binding</keyword>
<comment type="pathway">
    <text evidence="6 14">Cofactor biosynthesis; adenosylcobalamin biosynthesis; adenosylcobalamin from cob(II)yrinate a,c-diamide: step 5/7.</text>
</comment>
<dbReference type="SUPFAM" id="SSF52540">
    <property type="entry name" value="P-loop containing nucleoside triphosphate hydrolases"/>
    <property type="match status" value="1"/>
</dbReference>
<feature type="binding site" evidence="16">
    <location>
        <position position="83"/>
    </location>
    <ligand>
        <name>GTP</name>
        <dbReference type="ChEBI" id="CHEBI:37565"/>
    </ligand>
</feature>
<comment type="catalytic activity">
    <reaction evidence="3">
        <text>adenosylcob(III)inamide + GTP = adenosylcob(III)inamide phosphate + GDP + H(+)</text>
        <dbReference type="Rhea" id="RHEA:15765"/>
        <dbReference type="ChEBI" id="CHEBI:2480"/>
        <dbReference type="ChEBI" id="CHEBI:15378"/>
        <dbReference type="ChEBI" id="CHEBI:37565"/>
        <dbReference type="ChEBI" id="CHEBI:58189"/>
        <dbReference type="ChEBI" id="CHEBI:58502"/>
        <dbReference type="EC" id="2.7.1.156"/>
    </reaction>
</comment>
<dbReference type="PANTHER" id="PTHR34848:SF1">
    <property type="entry name" value="BIFUNCTIONAL ADENOSYLCOBALAMIN BIOSYNTHESIS PROTEIN COBU"/>
    <property type="match status" value="1"/>
</dbReference>
<comment type="pathway">
    <text evidence="5 14">Cofactor biosynthesis; adenosylcobalamin biosynthesis; adenosylcobalamin from cob(II)yrinate a,c-diamide: step 6/7.</text>
</comment>
<dbReference type="PANTHER" id="PTHR34848">
    <property type="match status" value="1"/>
</dbReference>
<comment type="function">
    <text evidence="4 14">Catalyzes ATP-dependent phosphorylation of adenosylcobinamide and addition of GMP to adenosylcobinamide phosphate.</text>
</comment>
<dbReference type="KEGG" id="fau:Fraau_1293"/>
<comment type="catalytic activity">
    <reaction evidence="1 14">
        <text>adenosylcob(III)inamide + ATP = adenosylcob(III)inamide phosphate + ADP + H(+)</text>
        <dbReference type="Rhea" id="RHEA:15769"/>
        <dbReference type="ChEBI" id="CHEBI:2480"/>
        <dbReference type="ChEBI" id="CHEBI:15378"/>
        <dbReference type="ChEBI" id="CHEBI:30616"/>
        <dbReference type="ChEBI" id="CHEBI:58502"/>
        <dbReference type="ChEBI" id="CHEBI:456216"/>
        <dbReference type="EC" id="2.7.1.156"/>
    </reaction>
</comment>
<comment type="catalytic activity">
    <reaction evidence="2 14">
        <text>adenosylcob(III)inamide phosphate + GTP + H(+) = adenosylcob(III)inamide-GDP + diphosphate</text>
        <dbReference type="Rhea" id="RHEA:22712"/>
        <dbReference type="ChEBI" id="CHEBI:15378"/>
        <dbReference type="ChEBI" id="CHEBI:33019"/>
        <dbReference type="ChEBI" id="CHEBI:37565"/>
        <dbReference type="ChEBI" id="CHEBI:58502"/>
        <dbReference type="ChEBI" id="CHEBI:60487"/>
        <dbReference type="EC" id="2.7.7.62"/>
    </reaction>
</comment>
<keyword evidence="8 14" id="KW-0169">Cobalamin biosynthesis</keyword>
<keyword evidence="18" id="KW-1185">Reference proteome</keyword>
<evidence type="ECO:0000256" key="7">
    <source>
        <dbReference type="ARBA" id="ARBA00007490"/>
    </source>
</evidence>
<dbReference type="HOGENOM" id="CLU_094161_0_1_6"/>
<dbReference type="GO" id="GO:0009236">
    <property type="term" value="P:cobalamin biosynthetic process"/>
    <property type="evidence" value="ECO:0007669"/>
    <property type="project" value="UniProtKB-UniRule"/>
</dbReference>
<feature type="binding site" evidence="16">
    <location>
        <begin position="50"/>
        <end position="53"/>
    </location>
    <ligand>
        <name>GTP</name>
        <dbReference type="ChEBI" id="CHEBI:37565"/>
    </ligand>
</feature>
<evidence type="ECO:0000256" key="13">
    <source>
        <dbReference type="ARBA" id="ARBA00023134"/>
    </source>
</evidence>
<sequence>MSRRLILGGARSGKSAWAEAQAAAQTAPVTYIATAEAHDEGMRQRIELHRQRRPATWACVEEPLALAGRLREVASQSGVILVDCLTLWLTNLLCHPDPQRLSLEREALIEILPKLPGEIILVSTEVGLGVVPMGELSRRFVDEAGSLHQRLAVVCEQVVFVAAGLPLAMKGQLQ</sequence>
<evidence type="ECO:0000256" key="2">
    <source>
        <dbReference type="ARBA" id="ARBA00000711"/>
    </source>
</evidence>
<evidence type="ECO:0000256" key="6">
    <source>
        <dbReference type="ARBA" id="ARBA00005159"/>
    </source>
</evidence>
<dbReference type="GO" id="GO:0005524">
    <property type="term" value="F:ATP binding"/>
    <property type="evidence" value="ECO:0007669"/>
    <property type="project" value="UniProtKB-UniRule"/>
</dbReference>
<dbReference type="EC" id="2.7.1.156" evidence="14"/>
<accession>H8L521</accession>
<evidence type="ECO:0000313" key="17">
    <source>
        <dbReference type="EMBL" id="AFC85735.1"/>
    </source>
</evidence>
<keyword evidence="10 14" id="KW-0547">Nucleotide-binding</keyword>
<comment type="similarity">
    <text evidence="7 14">Belongs to the CobU/CobP family.</text>
</comment>
<feature type="binding site" evidence="16">
    <location>
        <begin position="33"/>
        <end position="35"/>
    </location>
    <ligand>
        <name>GTP</name>
        <dbReference type="ChEBI" id="CHEBI:37565"/>
    </ligand>
</feature>
<feature type="binding site" evidence="16">
    <location>
        <position position="61"/>
    </location>
    <ligand>
        <name>GTP</name>
        <dbReference type="ChEBI" id="CHEBI:37565"/>
    </ligand>
</feature>
<dbReference type="STRING" id="767434.Fraau_1293"/>
<evidence type="ECO:0000313" key="18">
    <source>
        <dbReference type="Proteomes" id="UP000005234"/>
    </source>
</evidence>
<name>H8L521_FRAAD</name>
<protein>
    <recommendedName>
        <fullName evidence="14">Bifunctional adenosylcobalamin biosynthesis protein</fullName>
        <ecNumber evidence="14">2.7.1.156</ecNumber>
        <ecNumber evidence="14">2.7.7.62</ecNumber>
    </recommendedName>
</protein>
<gene>
    <name evidence="17" type="ordered locus">Fraau_1293</name>
</gene>
<evidence type="ECO:0000256" key="11">
    <source>
        <dbReference type="ARBA" id="ARBA00022777"/>
    </source>
</evidence>
<dbReference type="Pfam" id="PF02283">
    <property type="entry name" value="CobU"/>
    <property type="match status" value="1"/>
</dbReference>
<keyword evidence="17" id="KW-0548">Nucleotidyltransferase</keyword>
<dbReference type="GO" id="GO:0005525">
    <property type="term" value="F:GTP binding"/>
    <property type="evidence" value="ECO:0007669"/>
    <property type="project" value="UniProtKB-UniRule"/>
</dbReference>
<evidence type="ECO:0000256" key="12">
    <source>
        <dbReference type="ARBA" id="ARBA00022840"/>
    </source>
</evidence>
<dbReference type="Proteomes" id="UP000005234">
    <property type="component" value="Chromosome"/>
</dbReference>
<dbReference type="GO" id="GO:0043752">
    <property type="term" value="F:adenosylcobinamide kinase activity"/>
    <property type="evidence" value="ECO:0007669"/>
    <property type="project" value="UniProtKB-EC"/>
</dbReference>